<reference evidence="7" key="1">
    <citation type="submission" date="2022-06" db="EMBL/GenBank/DDBJ databases">
        <title>Alkalicoccobacillus porphyridii sp. nov., isolated from a marine red alga, Porphyridium purpureum and reclassification of Shouchella plakortidis and Shouchella gibsonii as Alkalicoccobacillus plakortidis comb. nov. and Alkalicoccobacillus gibsonii comb. nov.</title>
        <authorList>
            <person name="Kim K.H."/>
            <person name="Lee J.K."/>
            <person name="Han D.M."/>
            <person name="Baek J.H."/>
            <person name="Jeon C.O."/>
        </authorList>
    </citation>
    <scope>NUCLEOTIDE SEQUENCE</scope>
    <source>
        <strain evidence="7">DSM 19153</strain>
    </source>
</reference>
<feature type="transmembrane region" description="Helical" evidence="5">
    <location>
        <begin position="127"/>
        <end position="153"/>
    </location>
</feature>
<comment type="caution">
    <text evidence="7">The sequence shown here is derived from an EMBL/GenBank/DDBJ whole genome shotgun (WGS) entry which is preliminary data.</text>
</comment>
<gene>
    <name evidence="7" type="ORF">NDM98_04835</name>
</gene>
<feature type="transmembrane region" description="Helical" evidence="5">
    <location>
        <begin position="215"/>
        <end position="236"/>
    </location>
</feature>
<keyword evidence="4 5" id="KW-0472">Membrane</keyword>
<dbReference type="Proteomes" id="UP001203665">
    <property type="component" value="Unassembled WGS sequence"/>
</dbReference>
<sequence>MILPTIKYTGVRMIREYIGMLLLFVLPLVLISIFHLILGDLQNEGLRVFDSVAISMVLAFQLFGGSYPMGYIQEDLFTHRKWRLKSLPINRSLYAFSVMFTGAIFSILQGFAIVLITYFAFGVDWGHFLWALFVISLLSTLSSLVCTLCALVTTNFKVAERLSEVYGIGSIVLAGMFFSLPDNAFFHFMGTYGNPLSLAQTALFEQINNGDFADIWVAILILATAIVVCFVVAILIGRRKIQ</sequence>
<evidence type="ECO:0000256" key="4">
    <source>
        <dbReference type="ARBA" id="ARBA00023136"/>
    </source>
</evidence>
<evidence type="ECO:0000313" key="7">
    <source>
        <dbReference type="EMBL" id="MCM2674891.1"/>
    </source>
</evidence>
<evidence type="ECO:0000256" key="2">
    <source>
        <dbReference type="ARBA" id="ARBA00022692"/>
    </source>
</evidence>
<evidence type="ECO:0000313" key="8">
    <source>
        <dbReference type="Proteomes" id="UP001203665"/>
    </source>
</evidence>
<evidence type="ECO:0000256" key="3">
    <source>
        <dbReference type="ARBA" id="ARBA00022989"/>
    </source>
</evidence>
<evidence type="ECO:0000259" key="6">
    <source>
        <dbReference type="Pfam" id="PF01061"/>
    </source>
</evidence>
<dbReference type="EMBL" id="JAMQJY010000001">
    <property type="protein sequence ID" value="MCM2674891.1"/>
    <property type="molecule type" value="Genomic_DNA"/>
</dbReference>
<organism evidence="7 8">
    <name type="scientific">Alkalicoccobacillus plakortidis</name>
    <dbReference type="NCBI Taxonomy" id="444060"/>
    <lineage>
        <taxon>Bacteria</taxon>
        <taxon>Bacillati</taxon>
        <taxon>Bacillota</taxon>
        <taxon>Bacilli</taxon>
        <taxon>Bacillales</taxon>
        <taxon>Bacillaceae</taxon>
        <taxon>Alkalicoccobacillus</taxon>
    </lineage>
</organism>
<feature type="transmembrane region" description="Helical" evidence="5">
    <location>
        <begin position="93"/>
        <end position="121"/>
    </location>
</feature>
<feature type="domain" description="ABC-2 type transporter transmembrane" evidence="6">
    <location>
        <begin position="12"/>
        <end position="203"/>
    </location>
</feature>
<feature type="transmembrane region" description="Helical" evidence="5">
    <location>
        <begin position="21"/>
        <end position="39"/>
    </location>
</feature>
<keyword evidence="8" id="KW-1185">Reference proteome</keyword>
<keyword evidence="3 5" id="KW-1133">Transmembrane helix</keyword>
<name>A0ABT0XG66_9BACI</name>
<evidence type="ECO:0000256" key="1">
    <source>
        <dbReference type="ARBA" id="ARBA00004141"/>
    </source>
</evidence>
<accession>A0ABT0XG66</accession>
<evidence type="ECO:0000256" key="5">
    <source>
        <dbReference type="SAM" id="Phobius"/>
    </source>
</evidence>
<protein>
    <submittedName>
        <fullName evidence="7">ABC transporter permease</fullName>
    </submittedName>
</protein>
<feature type="transmembrane region" description="Helical" evidence="5">
    <location>
        <begin position="165"/>
        <end position="188"/>
    </location>
</feature>
<feature type="transmembrane region" description="Helical" evidence="5">
    <location>
        <begin position="51"/>
        <end position="72"/>
    </location>
</feature>
<proteinExistence type="predicted"/>
<dbReference type="InterPro" id="IPR013525">
    <property type="entry name" value="ABC2_TM"/>
</dbReference>
<comment type="subcellular location">
    <subcellularLocation>
        <location evidence="1">Membrane</location>
        <topology evidence="1">Multi-pass membrane protein</topology>
    </subcellularLocation>
</comment>
<keyword evidence="2 5" id="KW-0812">Transmembrane</keyword>
<dbReference type="RefSeq" id="WP_251605017.1">
    <property type="nucleotide sequence ID" value="NZ_JAMQJY010000001.1"/>
</dbReference>
<dbReference type="Pfam" id="PF01061">
    <property type="entry name" value="ABC2_membrane"/>
    <property type="match status" value="1"/>
</dbReference>